<proteinExistence type="predicted"/>
<comment type="caution">
    <text evidence="2">The sequence shown here is derived from an EMBL/GenBank/DDBJ whole genome shotgun (WGS) entry which is preliminary data.</text>
</comment>
<dbReference type="AlphaFoldDB" id="A0A3A9IF84"/>
<dbReference type="Proteomes" id="UP000281725">
    <property type="component" value="Unassembled WGS sequence"/>
</dbReference>
<sequence>MKQHWIIIFQGFSFAFLLGLIIGMLVFITPSDLFNWWKGIDWNGQGVANAGAWVSGLATIPAAIFTGYSAFAASRAAKAAEASASQWRDQTTYDNLIDKAIHTKIHIKWIESHLKNAFGRDSRSRFLCLQRKATKEFFDDLFEALHNGWDDYYAEMFMKMDHQLQKVDDRTEDFFITLDYTIELSKSITACSSEDYLLVKGRAEHIVSTLPFVRKILLKIKNADADDFLNDSEENVLVDIDAIFLTNDSSQHYIKNIINDLWIISKYIDFLINNNNYDDWVSHKKMYQKECDHTHIKTNGIWAKP</sequence>
<dbReference type="RefSeq" id="WP_120415371.1">
    <property type="nucleotide sequence ID" value="NZ_RAWX01000003.1"/>
</dbReference>
<gene>
    <name evidence="2" type="ORF">D6R50_13465</name>
</gene>
<evidence type="ECO:0000313" key="2">
    <source>
        <dbReference type="EMBL" id="RKJ87288.1"/>
    </source>
</evidence>
<organism evidence="2 3">
    <name type="scientific">Aeromonas veronii</name>
    <dbReference type="NCBI Taxonomy" id="654"/>
    <lineage>
        <taxon>Bacteria</taxon>
        <taxon>Pseudomonadati</taxon>
        <taxon>Pseudomonadota</taxon>
        <taxon>Gammaproteobacteria</taxon>
        <taxon>Aeromonadales</taxon>
        <taxon>Aeromonadaceae</taxon>
        <taxon>Aeromonas</taxon>
    </lineage>
</organism>
<protein>
    <submittedName>
        <fullName evidence="2">Uncharacterized protein</fullName>
    </submittedName>
</protein>
<reference evidence="2 3" key="1">
    <citation type="submission" date="2018-09" db="EMBL/GenBank/DDBJ databases">
        <title>Genome sequencing of Aeromonas veronii MS-17-88.</title>
        <authorList>
            <person name="Tekedar H.C."/>
            <person name="Arick M.A."/>
            <person name="Hsu C.-Y."/>
            <person name="Thrash A."/>
            <person name="Karsi A."/>
            <person name="Lawrence M.L."/>
            <person name="Abdelhamed H."/>
        </authorList>
    </citation>
    <scope>NUCLEOTIDE SEQUENCE [LARGE SCALE GENOMIC DNA]</scope>
    <source>
        <strain evidence="2 3">MS 17-88</strain>
    </source>
</reference>
<evidence type="ECO:0000313" key="3">
    <source>
        <dbReference type="Proteomes" id="UP000281725"/>
    </source>
</evidence>
<name>A0A3A9IF84_AERVE</name>
<keyword evidence="1" id="KW-0812">Transmembrane</keyword>
<feature type="transmembrane region" description="Helical" evidence="1">
    <location>
        <begin position="50"/>
        <end position="71"/>
    </location>
</feature>
<dbReference type="EMBL" id="RAWX01000003">
    <property type="protein sequence ID" value="RKJ87288.1"/>
    <property type="molecule type" value="Genomic_DNA"/>
</dbReference>
<feature type="transmembrane region" description="Helical" evidence="1">
    <location>
        <begin position="7"/>
        <end position="30"/>
    </location>
</feature>
<keyword evidence="1" id="KW-1133">Transmembrane helix</keyword>
<evidence type="ECO:0000256" key="1">
    <source>
        <dbReference type="SAM" id="Phobius"/>
    </source>
</evidence>
<keyword evidence="1" id="KW-0472">Membrane</keyword>
<accession>A0A3A9IF84</accession>